<keyword evidence="2" id="KW-0121">Carboxypeptidase</keyword>
<accession>A0A5B8W508</accession>
<dbReference type="AlphaFoldDB" id="A0A5B8W508"/>
<dbReference type="GO" id="GO:0004180">
    <property type="term" value="F:carboxypeptidase activity"/>
    <property type="evidence" value="ECO:0007669"/>
    <property type="project" value="UniProtKB-KW"/>
</dbReference>
<sequence length="396" mass="45655">MRLIRIVFIVFVLLCPLFVLAQSATITGKVVHGESKSPLANASVFLNNATYGTSTAEDGTFTLSGVKPGQYELIVTVVGYEDYAQTVQVGNVPLKLDISLTQKVLMLREVVISSNADWKKNYEQFRREFIGTTENSKLCKVLNPRVLNLNYHRSKQRLEADADEFLVVENRALGYRTKYLLKNYVSDGIEHTIQYSGRALFENLPGSAEQKKVWKHKREEAYYGSPQHFFRSLYKDKLKEEGFEAHDFTRALNRERPPEELIQQKIKRYKETNRDSVMHWYKLSNLTKWSDENVVKIPYQSMEILRSTPEAGIYAIAFPHFLYVVYTKKHELTEFKDVYRPLDMENFETSIITLYGSYALFDNNGTVISNPAPLYEGTWSKAKLCDLLPVDYEPGD</sequence>
<name>A0A5B8W508_9SPHI</name>
<dbReference type="InterPro" id="IPR008969">
    <property type="entry name" value="CarboxyPept-like_regulatory"/>
</dbReference>
<evidence type="ECO:0000313" key="2">
    <source>
        <dbReference type="EMBL" id="QEC79140.1"/>
    </source>
</evidence>
<dbReference type="KEGG" id="mgk:FSB76_25480"/>
<feature type="chain" id="PRO_5022674585" evidence="1">
    <location>
        <begin position="22"/>
        <end position="396"/>
    </location>
</feature>
<dbReference type="Gene3D" id="2.60.40.1120">
    <property type="entry name" value="Carboxypeptidase-like, regulatory domain"/>
    <property type="match status" value="1"/>
</dbReference>
<feature type="signal peptide" evidence="1">
    <location>
        <begin position="1"/>
        <end position="21"/>
    </location>
</feature>
<keyword evidence="2" id="KW-0645">Protease</keyword>
<gene>
    <name evidence="2" type="ORF">FSB76_25480</name>
</gene>
<evidence type="ECO:0000313" key="3">
    <source>
        <dbReference type="Proteomes" id="UP000321362"/>
    </source>
</evidence>
<keyword evidence="2" id="KW-0378">Hydrolase</keyword>
<organism evidence="2 3">
    <name type="scientific">Mucilaginibacter ginsenosidivorax</name>
    <dbReference type="NCBI Taxonomy" id="862126"/>
    <lineage>
        <taxon>Bacteria</taxon>
        <taxon>Pseudomonadati</taxon>
        <taxon>Bacteroidota</taxon>
        <taxon>Sphingobacteriia</taxon>
        <taxon>Sphingobacteriales</taxon>
        <taxon>Sphingobacteriaceae</taxon>
        <taxon>Mucilaginibacter</taxon>
    </lineage>
</organism>
<reference evidence="2 3" key="1">
    <citation type="journal article" date="2013" name="J. Microbiol.">
        <title>Mucilaginibacter ginsenosidivorax sp. nov., with ginsenoside converting activity isolated from sediment.</title>
        <authorList>
            <person name="Kim J.K."/>
            <person name="Choi T.E."/>
            <person name="Liu Q.M."/>
            <person name="Park H.Y."/>
            <person name="Yi T.H."/>
            <person name="Yoon M.H."/>
            <person name="Kim S.C."/>
            <person name="Im W.T."/>
        </authorList>
    </citation>
    <scope>NUCLEOTIDE SEQUENCE [LARGE SCALE GENOMIC DNA]</scope>
    <source>
        <strain evidence="2 3">KHI28</strain>
    </source>
</reference>
<protein>
    <submittedName>
        <fullName evidence="2">Carboxypeptidase-like regulatory domain-containing protein</fullName>
    </submittedName>
</protein>
<evidence type="ECO:0000256" key="1">
    <source>
        <dbReference type="SAM" id="SignalP"/>
    </source>
</evidence>
<dbReference type="Proteomes" id="UP000321362">
    <property type="component" value="Chromosome"/>
</dbReference>
<keyword evidence="1" id="KW-0732">Signal</keyword>
<proteinExistence type="predicted"/>
<dbReference type="Pfam" id="PF13715">
    <property type="entry name" value="CarbopepD_reg_2"/>
    <property type="match status" value="1"/>
</dbReference>
<dbReference type="EMBL" id="CP042437">
    <property type="protein sequence ID" value="QEC79140.1"/>
    <property type="molecule type" value="Genomic_DNA"/>
</dbReference>
<dbReference type="SUPFAM" id="SSF49464">
    <property type="entry name" value="Carboxypeptidase regulatory domain-like"/>
    <property type="match status" value="1"/>
</dbReference>
<keyword evidence="3" id="KW-1185">Reference proteome</keyword>